<dbReference type="RefSeq" id="WP_301546585.1">
    <property type="nucleotide sequence ID" value="NZ_QGGY01000001.1"/>
</dbReference>
<keyword evidence="1" id="KW-0472">Membrane</keyword>
<dbReference type="Gene3D" id="3.40.710.10">
    <property type="entry name" value="DD-peptidase/beta-lactamase superfamily"/>
    <property type="match status" value="1"/>
</dbReference>
<evidence type="ECO:0000313" key="4">
    <source>
        <dbReference type="EMBL" id="PWJ79366.1"/>
    </source>
</evidence>
<dbReference type="Gene3D" id="3.90.1310.10">
    <property type="entry name" value="Penicillin-binding protein 2a (Domain 2)"/>
    <property type="match status" value="1"/>
</dbReference>
<evidence type="ECO:0000259" key="3">
    <source>
        <dbReference type="Pfam" id="PF21922"/>
    </source>
</evidence>
<evidence type="ECO:0000256" key="1">
    <source>
        <dbReference type="SAM" id="Phobius"/>
    </source>
</evidence>
<dbReference type="PANTHER" id="PTHR30627:SF24">
    <property type="entry name" value="PENICILLIN-BINDING PROTEIN 4B"/>
    <property type="match status" value="1"/>
</dbReference>
<keyword evidence="1" id="KW-0812">Transmembrane</keyword>
<feature type="domain" description="Penicillin-binding protein transpeptidase" evidence="2">
    <location>
        <begin position="170"/>
        <end position="480"/>
    </location>
</feature>
<dbReference type="AlphaFoldDB" id="A0AB73TB30"/>
<organism evidence="4 5">
    <name type="scientific">Murimonas intestini</name>
    <dbReference type="NCBI Taxonomy" id="1337051"/>
    <lineage>
        <taxon>Bacteria</taxon>
        <taxon>Bacillati</taxon>
        <taxon>Bacillota</taxon>
        <taxon>Clostridia</taxon>
        <taxon>Lachnospirales</taxon>
        <taxon>Lachnospiraceae</taxon>
        <taxon>Murimonas</taxon>
    </lineage>
</organism>
<dbReference type="EMBL" id="QGGY01000001">
    <property type="protein sequence ID" value="PWJ79366.1"/>
    <property type="molecule type" value="Genomic_DNA"/>
</dbReference>
<dbReference type="InterPro" id="IPR001460">
    <property type="entry name" value="PCN-bd_Tpept"/>
</dbReference>
<dbReference type="InterPro" id="IPR054120">
    <property type="entry name" value="PBPA_dimer"/>
</dbReference>
<dbReference type="Pfam" id="PF21922">
    <property type="entry name" value="PBP_dimer_2"/>
    <property type="match status" value="1"/>
</dbReference>
<proteinExistence type="predicted"/>
<dbReference type="GO" id="GO:0071555">
    <property type="term" value="P:cell wall organization"/>
    <property type="evidence" value="ECO:0007669"/>
    <property type="project" value="TreeGrafter"/>
</dbReference>
<dbReference type="InterPro" id="IPR050515">
    <property type="entry name" value="Beta-lactam/transpept"/>
</dbReference>
<name>A0AB73TB30_9FIRM</name>
<accession>A0AB73TB30</accession>
<dbReference type="GO" id="GO:0005886">
    <property type="term" value="C:plasma membrane"/>
    <property type="evidence" value="ECO:0007669"/>
    <property type="project" value="TreeGrafter"/>
</dbReference>
<dbReference type="SUPFAM" id="SSF56601">
    <property type="entry name" value="beta-lactamase/transpeptidase-like"/>
    <property type="match status" value="1"/>
</dbReference>
<comment type="caution">
    <text evidence="4">The sequence shown here is derived from an EMBL/GenBank/DDBJ whole genome shotgun (WGS) entry which is preliminary data.</text>
</comment>
<sequence length="488" mass="53345">MTPTKGSDDDRAPLPRENRNRELVRVAYIFICMFFMLVGYLVYFNVIKADEINTNSYNTKQDTKEDMIIRGSILSSDGEILAGTNVDSEGNETRLYPYSNIFAHVVGYASNGRAGVESTSNYDLLTSHASILEQVQNEAQNIKVRGDSVVLTLDTRMQQAAYNALGSYRGAVVVMEPSTGRILAMVSKPDFDPNTLSEDWDTLISDESSSALLNRAAQGLYPPGSTFKILTTLAYLREHPQDYQNYSYNCTGSISKEDVTITCYGGSVHGLVGLQEAFYHSCNGAFANIGMELDNGKFISMCEDFLFNTSLPVDMESSQSRFMLDKNASFGEEMMTAIGQGDTLVSPLHMAMITSTVANGGNMMRPYFIDHIETYDGKLVKQSKPSSYKQLMSAEEAEIITGYMVDTVNEGTATSLSGQGYTAAGKTGSAEYEIDGENEGTHSWFVGFSNVSNPDIVVSVIAENGGSGSSAALPIAKALFDTYYSYNY</sequence>
<dbReference type="Pfam" id="PF00905">
    <property type="entry name" value="Transpeptidase"/>
    <property type="match status" value="1"/>
</dbReference>
<evidence type="ECO:0000313" key="5">
    <source>
        <dbReference type="Proteomes" id="UP000245412"/>
    </source>
</evidence>
<protein>
    <submittedName>
        <fullName evidence="4">Peptidoglycan glycosyltransferase</fullName>
    </submittedName>
</protein>
<evidence type="ECO:0000259" key="2">
    <source>
        <dbReference type="Pfam" id="PF00905"/>
    </source>
</evidence>
<dbReference type="GO" id="GO:0008658">
    <property type="term" value="F:penicillin binding"/>
    <property type="evidence" value="ECO:0007669"/>
    <property type="project" value="InterPro"/>
</dbReference>
<keyword evidence="1" id="KW-1133">Transmembrane helix</keyword>
<dbReference type="GO" id="GO:0071972">
    <property type="term" value="F:peptidoglycan L,D-transpeptidase activity"/>
    <property type="evidence" value="ECO:0007669"/>
    <property type="project" value="TreeGrafter"/>
</dbReference>
<dbReference type="InterPro" id="IPR012338">
    <property type="entry name" value="Beta-lactam/transpept-like"/>
</dbReference>
<dbReference type="Proteomes" id="UP000245412">
    <property type="component" value="Unassembled WGS sequence"/>
</dbReference>
<reference evidence="4 5" key="1">
    <citation type="submission" date="2018-05" db="EMBL/GenBank/DDBJ databases">
        <authorList>
            <person name="Goeker M."/>
            <person name="Huntemann M."/>
            <person name="Clum A."/>
            <person name="Pillay M."/>
            <person name="Palaniappan K."/>
            <person name="Varghese N."/>
            <person name="Mikhailova N."/>
            <person name="Stamatis D."/>
            <person name="Reddy T."/>
            <person name="Daum C."/>
            <person name="Shapiro N."/>
            <person name="Ivanova N."/>
            <person name="Kyrpides N."/>
            <person name="Woyke T."/>
        </authorList>
    </citation>
    <scope>NUCLEOTIDE SEQUENCE [LARGE SCALE GENOMIC DNA]</scope>
    <source>
        <strain evidence="4 5">DSM 26524</strain>
    </source>
</reference>
<keyword evidence="5" id="KW-1185">Reference proteome</keyword>
<gene>
    <name evidence="4" type="ORF">C7383_101747</name>
</gene>
<dbReference type="PANTHER" id="PTHR30627">
    <property type="entry name" value="PEPTIDOGLYCAN D,D-TRANSPEPTIDASE"/>
    <property type="match status" value="1"/>
</dbReference>
<feature type="transmembrane region" description="Helical" evidence="1">
    <location>
        <begin position="26"/>
        <end position="46"/>
    </location>
</feature>
<feature type="domain" description="Penicillin binding protein A dimerisation" evidence="3">
    <location>
        <begin position="70"/>
        <end position="149"/>
    </location>
</feature>